<sequence>MKNANGFVYNKSETTFYFLINTLKDSIKNWDYFVDWNKVETNIRDIEIELNTLNYLIGKENIKEELKYLLNKHPDVIRAIPYLLASRENKFEILYLDSKDKFDYKIFDFNKKSFNSKDIENIITFIEHTKLINIFKNKTIKNLVDYVFGVEVGLDSNGRKNRSGTAMENIVEHFIKKICSKYNYQYIKQATATKIKKKWNFHVTVDKSERRFDFSINTGNKLFLIETNYYGGGGSKLKATAGEYKTLFDLLEQDGHEFIWITDGKGWLTAKRPLEETFNHNRYILNLHMVELGLLEDILNESIKL</sequence>
<dbReference type="InterPro" id="IPR007637">
    <property type="entry name" value="Restrct_endonuc_II_DpnII-like"/>
</dbReference>
<name>A0A1M5BSU8_9CLOT</name>
<evidence type="ECO:0000256" key="1">
    <source>
        <dbReference type="PIRNR" id="PIRNR016080"/>
    </source>
</evidence>
<dbReference type="InterPro" id="IPR011335">
    <property type="entry name" value="Restrct_endonuc-II-like"/>
</dbReference>
<dbReference type="GO" id="GO:0009307">
    <property type="term" value="P:DNA restriction-modification system"/>
    <property type="evidence" value="ECO:0007669"/>
    <property type="project" value="UniProtKB-UniRule"/>
</dbReference>
<keyword evidence="1" id="KW-0378">Hydrolase</keyword>
<feature type="domain" description="Restriction endonuclease type II DpnII-like" evidence="2">
    <location>
        <begin position="17"/>
        <end position="296"/>
    </location>
</feature>
<dbReference type="SUPFAM" id="SSF52980">
    <property type="entry name" value="Restriction endonuclease-like"/>
    <property type="match status" value="1"/>
</dbReference>
<evidence type="ECO:0000313" key="4">
    <source>
        <dbReference type="Proteomes" id="UP000184423"/>
    </source>
</evidence>
<accession>A0A1M5BSU8</accession>
<reference evidence="4" key="1">
    <citation type="submission" date="2016-11" db="EMBL/GenBank/DDBJ databases">
        <authorList>
            <person name="Varghese N."/>
            <person name="Submissions S."/>
        </authorList>
    </citation>
    <scope>NUCLEOTIDE SEQUENCE [LARGE SCALE GENOMIC DNA]</scope>
    <source>
        <strain evidence="4">DSM 10124</strain>
    </source>
</reference>
<gene>
    <name evidence="3" type="ORF">SAMN02746091_02566</name>
</gene>
<dbReference type="GO" id="GO:0003677">
    <property type="term" value="F:DNA binding"/>
    <property type="evidence" value="ECO:0007669"/>
    <property type="project" value="UniProtKB-UniRule"/>
</dbReference>
<keyword evidence="1" id="KW-0680">Restriction system</keyword>
<dbReference type="GO" id="GO:0009036">
    <property type="term" value="F:type II site-specific deoxyribonuclease activity"/>
    <property type="evidence" value="ECO:0007669"/>
    <property type="project" value="UniProtKB-UniRule"/>
</dbReference>
<keyword evidence="4" id="KW-1185">Reference proteome</keyword>
<dbReference type="EC" id="3.1.21.4" evidence="1"/>
<comment type="similarity">
    <text evidence="1">Belongs to the DpnII type II restriction endonuclease family.</text>
</comment>
<evidence type="ECO:0000259" key="2">
    <source>
        <dbReference type="Pfam" id="PF04556"/>
    </source>
</evidence>
<dbReference type="Pfam" id="PF04556">
    <property type="entry name" value="DpnII"/>
    <property type="match status" value="1"/>
</dbReference>
<comment type="function">
    <text evidence="1">A P subtype restriction enzyme that recognizes the double-stranded unmethylated sequence 5'-GATC-3'.</text>
</comment>
<protein>
    <recommendedName>
        <fullName evidence="1">Type-2 restriction enzyme</fullName>
        <ecNumber evidence="1">3.1.21.4</ecNumber>
    </recommendedName>
</protein>
<dbReference type="PIRSF" id="PIRSF016080">
    <property type="entry name" value="Restrict_endonuc_II_DpmII"/>
    <property type="match status" value="1"/>
</dbReference>
<dbReference type="EMBL" id="FQVG01000082">
    <property type="protein sequence ID" value="SHF45525.1"/>
    <property type="molecule type" value="Genomic_DNA"/>
</dbReference>
<dbReference type="InterPro" id="IPR021191">
    <property type="entry name" value="Restrct_endonuc_II_DpnII"/>
</dbReference>
<dbReference type="RefSeq" id="WP_073250246.1">
    <property type="nucleotide sequence ID" value="NZ_FQVG01000082.1"/>
</dbReference>
<dbReference type="AlphaFoldDB" id="A0A1M5BSU8"/>
<organism evidence="3 4">
    <name type="scientific">Caloramator proteoclasticus DSM 10124</name>
    <dbReference type="NCBI Taxonomy" id="1121262"/>
    <lineage>
        <taxon>Bacteria</taxon>
        <taxon>Bacillati</taxon>
        <taxon>Bacillota</taxon>
        <taxon>Clostridia</taxon>
        <taxon>Eubacteriales</taxon>
        <taxon>Clostridiaceae</taxon>
        <taxon>Caloramator</taxon>
    </lineage>
</organism>
<evidence type="ECO:0000313" key="3">
    <source>
        <dbReference type="EMBL" id="SHF45525.1"/>
    </source>
</evidence>
<dbReference type="Proteomes" id="UP000184423">
    <property type="component" value="Unassembled WGS sequence"/>
</dbReference>
<keyword evidence="1" id="KW-0255">Endonuclease</keyword>
<comment type="catalytic activity">
    <reaction evidence="1">
        <text>Endonucleolytic cleavage of DNA to give specific double-stranded fragments with terminal 5'-phosphates.</text>
        <dbReference type="EC" id="3.1.21.4"/>
    </reaction>
</comment>
<proteinExistence type="inferred from homology"/>
<keyword evidence="1" id="KW-0540">Nuclease</keyword>